<evidence type="ECO:0000313" key="6">
    <source>
        <dbReference type="EMBL" id="CAH3160626.1"/>
    </source>
</evidence>
<name>A0ABN8QAG5_9CNID</name>
<evidence type="ECO:0008006" key="8">
    <source>
        <dbReference type="Google" id="ProtNLM"/>
    </source>
</evidence>
<gene>
    <name evidence="6" type="ORF">PLOB_00004018</name>
</gene>
<proteinExistence type="inferred from homology"/>
<dbReference type="Gene3D" id="3.30.460.90">
    <property type="match status" value="1"/>
</dbReference>
<comment type="similarity">
    <text evidence="2">Belongs to the mab-21 family.</text>
</comment>
<sequence length="317" mass="36460">MDKEDHGCRHELLRIIKILIRAETTFAKLSSYHLKTVFLHYNSNPKLKWDADMLGERFLEYMEMLYTALSKKTLDNFWVEGVNLLDNIQDKTLENMADRLRKILDNDKERSKVLKCEMQLDSDGRKARENCPAITSGQQKQILPNTCQTSTDLLQLLRKFLNKLEAILSDEIKWSKEVIEEYMKNGVLKYCQDNSPMIISKFDYGGSLYENLKTARPNEDDVVIHVVLKAKKGFVTINVENPGYASIKAVEGSPYKEYSREDGLLMPKKFKSWLFKLVNSAVQELNSKEAASMSLKASSCSTGVKVIISQSKTRHWK</sequence>
<keyword evidence="7" id="KW-1185">Reference proteome</keyword>
<dbReference type="Proteomes" id="UP001159405">
    <property type="component" value="Unassembled WGS sequence"/>
</dbReference>
<feature type="domain" description="Mab-21-like HhH/H2TH-like" evidence="5">
    <location>
        <begin position="8"/>
        <end position="101"/>
    </location>
</feature>
<evidence type="ECO:0000259" key="4">
    <source>
        <dbReference type="Pfam" id="PF03281"/>
    </source>
</evidence>
<dbReference type="InterPro" id="IPR046906">
    <property type="entry name" value="Mab-21_HhH/H2TH-like"/>
</dbReference>
<accession>A0ABN8QAG5</accession>
<keyword evidence="3" id="KW-0547">Nucleotide-binding</keyword>
<dbReference type="InterPro" id="IPR046903">
    <property type="entry name" value="Mab-21-like_nuc_Trfase"/>
</dbReference>
<evidence type="ECO:0000313" key="7">
    <source>
        <dbReference type="Proteomes" id="UP001159405"/>
    </source>
</evidence>
<dbReference type="PANTHER" id="PTHR10656:SF42">
    <property type="entry name" value="CYCLIC GMP-AMP SYNTHASE-LIKE PROTEIN-RELATED"/>
    <property type="match status" value="1"/>
</dbReference>
<protein>
    <recommendedName>
        <fullName evidence="8">Mab-21-like nucleotidyltransferase domain-containing protein</fullName>
    </recommendedName>
</protein>
<evidence type="ECO:0000259" key="5">
    <source>
        <dbReference type="Pfam" id="PF20266"/>
    </source>
</evidence>
<dbReference type="EMBL" id="CALNXK010000117">
    <property type="protein sequence ID" value="CAH3160626.1"/>
    <property type="molecule type" value="Genomic_DNA"/>
</dbReference>
<dbReference type="Gene3D" id="1.10.1410.40">
    <property type="match status" value="1"/>
</dbReference>
<evidence type="ECO:0000256" key="3">
    <source>
        <dbReference type="ARBA" id="ARBA00022840"/>
    </source>
</evidence>
<dbReference type="Pfam" id="PF20266">
    <property type="entry name" value="Mab-21_C"/>
    <property type="match status" value="1"/>
</dbReference>
<dbReference type="Pfam" id="PF03281">
    <property type="entry name" value="Mab-21"/>
    <property type="match status" value="1"/>
</dbReference>
<evidence type="ECO:0000256" key="2">
    <source>
        <dbReference type="ARBA" id="ARBA00008307"/>
    </source>
</evidence>
<keyword evidence="3" id="KW-0067">ATP-binding</keyword>
<comment type="cofactor">
    <cofactor evidence="1">
        <name>Mg(2+)</name>
        <dbReference type="ChEBI" id="CHEBI:18420"/>
    </cofactor>
</comment>
<reference evidence="6 7" key="1">
    <citation type="submission" date="2022-05" db="EMBL/GenBank/DDBJ databases">
        <authorList>
            <consortium name="Genoscope - CEA"/>
            <person name="William W."/>
        </authorList>
    </citation>
    <scope>NUCLEOTIDE SEQUENCE [LARGE SCALE GENOMIC DNA]</scope>
</reference>
<comment type="caution">
    <text evidence="6">The sequence shown here is derived from an EMBL/GenBank/DDBJ whole genome shotgun (WGS) entry which is preliminary data.</text>
</comment>
<feature type="domain" description="Mab-21-like nucleotidyltransferase" evidence="4">
    <location>
        <begin position="209"/>
        <end position="312"/>
    </location>
</feature>
<organism evidence="6 7">
    <name type="scientific">Porites lobata</name>
    <dbReference type="NCBI Taxonomy" id="104759"/>
    <lineage>
        <taxon>Eukaryota</taxon>
        <taxon>Metazoa</taxon>
        <taxon>Cnidaria</taxon>
        <taxon>Anthozoa</taxon>
        <taxon>Hexacorallia</taxon>
        <taxon>Scleractinia</taxon>
        <taxon>Fungiina</taxon>
        <taxon>Poritidae</taxon>
        <taxon>Porites</taxon>
    </lineage>
</organism>
<evidence type="ECO:0000256" key="1">
    <source>
        <dbReference type="ARBA" id="ARBA00001946"/>
    </source>
</evidence>
<dbReference type="PANTHER" id="PTHR10656">
    <property type="entry name" value="CELL FATE DETERMINING PROTEIN MAB21-RELATED"/>
    <property type="match status" value="1"/>
</dbReference>